<dbReference type="InterPro" id="IPR018303">
    <property type="entry name" value="ATPase_P-typ_P_site"/>
</dbReference>
<comment type="similarity">
    <text evidence="2 16">Belongs to the cation transport ATPase (P-type) (TC 3.A.3) family. Type IB subfamily.</text>
</comment>
<evidence type="ECO:0000256" key="8">
    <source>
        <dbReference type="ARBA" id="ARBA00022833"/>
    </source>
</evidence>
<dbReference type="NCBIfam" id="TIGR01512">
    <property type="entry name" value="ATPase-IB2_Cd"/>
    <property type="match status" value="1"/>
</dbReference>
<reference evidence="19" key="2">
    <citation type="journal article" date="2022" name="Microbiol. Resour. Announc.">
        <title>Metagenome Sequencing to Explore Phylogenomics of Terrestrial Cyanobacteria.</title>
        <authorList>
            <person name="Ward R.D."/>
            <person name="Stajich J.E."/>
            <person name="Johansen J.R."/>
            <person name="Huntemann M."/>
            <person name="Clum A."/>
            <person name="Foster B."/>
            <person name="Foster B."/>
            <person name="Roux S."/>
            <person name="Palaniappan K."/>
            <person name="Varghese N."/>
            <person name="Mukherjee S."/>
            <person name="Reddy T.B.K."/>
            <person name="Daum C."/>
            <person name="Copeland A."/>
            <person name="Chen I.A."/>
            <person name="Ivanova N.N."/>
            <person name="Kyrpides N.C."/>
            <person name="Shapiro N."/>
            <person name="Eloe-Fadrosh E.A."/>
            <person name="Pietrasiak N."/>
        </authorList>
    </citation>
    <scope>NUCLEOTIDE SEQUENCE</scope>
    <source>
        <strain evidence="19">UHER 2000/2452</strain>
    </source>
</reference>
<keyword evidence="10" id="KW-0460">Magnesium</keyword>
<dbReference type="Pfam" id="PF00122">
    <property type="entry name" value="E1-E2_ATPase"/>
    <property type="match status" value="1"/>
</dbReference>
<dbReference type="Gene3D" id="3.40.50.1000">
    <property type="entry name" value="HAD superfamily/HAD-like"/>
    <property type="match status" value="1"/>
</dbReference>
<dbReference type="SUPFAM" id="SSF81665">
    <property type="entry name" value="Calcium ATPase, transmembrane domain M"/>
    <property type="match status" value="1"/>
</dbReference>
<evidence type="ECO:0000256" key="6">
    <source>
        <dbReference type="ARBA" id="ARBA00022723"/>
    </source>
</evidence>
<evidence type="ECO:0000256" key="2">
    <source>
        <dbReference type="ARBA" id="ARBA00006024"/>
    </source>
</evidence>
<evidence type="ECO:0000256" key="9">
    <source>
        <dbReference type="ARBA" id="ARBA00022840"/>
    </source>
</evidence>
<evidence type="ECO:0000256" key="5">
    <source>
        <dbReference type="ARBA" id="ARBA00022692"/>
    </source>
</evidence>
<protein>
    <recommendedName>
        <fullName evidence="14">P-type Zn(2+) transporter</fullName>
        <ecNumber evidence="14">7.2.2.12</ecNumber>
    </recommendedName>
</protein>
<dbReference type="InterPro" id="IPR023214">
    <property type="entry name" value="HAD_sf"/>
</dbReference>
<feature type="transmembrane region" description="Helical" evidence="16">
    <location>
        <begin position="122"/>
        <end position="138"/>
    </location>
</feature>
<evidence type="ECO:0000256" key="17">
    <source>
        <dbReference type="SAM" id="MobiDB-lite"/>
    </source>
</evidence>
<dbReference type="GO" id="GO:0015086">
    <property type="term" value="F:cadmium ion transmembrane transporter activity"/>
    <property type="evidence" value="ECO:0007669"/>
    <property type="project" value="TreeGrafter"/>
</dbReference>
<dbReference type="InterPro" id="IPR023298">
    <property type="entry name" value="ATPase_P-typ_TM_dom_sf"/>
</dbReference>
<feature type="transmembrane region" description="Helical" evidence="16">
    <location>
        <begin position="150"/>
        <end position="170"/>
    </location>
</feature>
<evidence type="ECO:0000256" key="1">
    <source>
        <dbReference type="ARBA" id="ARBA00004651"/>
    </source>
</evidence>
<keyword evidence="9 16" id="KW-0067">ATP-binding</keyword>
<feature type="domain" description="HMA" evidence="18">
    <location>
        <begin position="8"/>
        <end position="74"/>
    </location>
</feature>
<dbReference type="InterPro" id="IPR044492">
    <property type="entry name" value="P_typ_ATPase_HD_dom"/>
</dbReference>
<evidence type="ECO:0000259" key="18">
    <source>
        <dbReference type="PROSITE" id="PS50846"/>
    </source>
</evidence>
<dbReference type="InterPro" id="IPR001757">
    <property type="entry name" value="P_typ_ATPase"/>
</dbReference>
<keyword evidence="11" id="KW-1278">Translocase</keyword>
<dbReference type="SFLD" id="SFLDG00002">
    <property type="entry name" value="C1.7:_P-type_atpase_like"/>
    <property type="match status" value="1"/>
</dbReference>
<name>A0A951UM84_9CYAN</name>
<keyword evidence="13 16" id="KW-0472">Membrane</keyword>
<dbReference type="CDD" id="cd00371">
    <property type="entry name" value="HMA"/>
    <property type="match status" value="1"/>
</dbReference>
<evidence type="ECO:0000256" key="14">
    <source>
        <dbReference type="ARBA" id="ARBA00039097"/>
    </source>
</evidence>
<feature type="transmembrane region" description="Helical" evidence="16">
    <location>
        <begin position="384"/>
        <end position="405"/>
    </location>
</feature>
<comment type="catalytic activity">
    <reaction evidence="15">
        <text>Zn(2+)(in) + ATP + H2O = Zn(2+)(out) + ADP + phosphate + H(+)</text>
        <dbReference type="Rhea" id="RHEA:20621"/>
        <dbReference type="ChEBI" id="CHEBI:15377"/>
        <dbReference type="ChEBI" id="CHEBI:15378"/>
        <dbReference type="ChEBI" id="CHEBI:29105"/>
        <dbReference type="ChEBI" id="CHEBI:30616"/>
        <dbReference type="ChEBI" id="CHEBI:43474"/>
        <dbReference type="ChEBI" id="CHEBI:456216"/>
        <dbReference type="EC" id="7.2.2.12"/>
    </reaction>
</comment>
<dbReference type="GO" id="GO:0016887">
    <property type="term" value="F:ATP hydrolysis activity"/>
    <property type="evidence" value="ECO:0007669"/>
    <property type="project" value="InterPro"/>
</dbReference>
<dbReference type="Pfam" id="PF00403">
    <property type="entry name" value="HMA"/>
    <property type="match status" value="1"/>
</dbReference>
<evidence type="ECO:0000256" key="4">
    <source>
        <dbReference type="ARBA" id="ARBA00022553"/>
    </source>
</evidence>
<dbReference type="NCBIfam" id="TIGR01525">
    <property type="entry name" value="ATPase-IB_hvy"/>
    <property type="match status" value="1"/>
</dbReference>
<evidence type="ECO:0000313" key="20">
    <source>
        <dbReference type="Proteomes" id="UP000757435"/>
    </source>
</evidence>
<keyword evidence="4" id="KW-0597">Phosphoprotein</keyword>
<evidence type="ECO:0000313" key="19">
    <source>
        <dbReference type="EMBL" id="MBW4659406.1"/>
    </source>
</evidence>
<dbReference type="Pfam" id="PF00702">
    <property type="entry name" value="Hydrolase"/>
    <property type="match status" value="1"/>
</dbReference>
<dbReference type="InterPro" id="IPR036412">
    <property type="entry name" value="HAD-like_sf"/>
</dbReference>
<dbReference type="Gene3D" id="3.30.70.100">
    <property type="match status" value="1"/>
</dbReference>
<comment type="subcellular location">
    <subcellularLocation>
        <location evidence="1">Cell membrane</location>
        <topology evidence="1">Multi-pass membrane protein</topology>
    </subcellularLocation>
</comment>
<dbReference type="InterPro" id="IPR023299">
    <property type="entry name" value="ATPase_P-typ_cyto_dom_N"/>
</dbReference>
<evidence type="ECO:0000256" key="12">
    <source>
        <dbReference type="ARBA" id="ARBA00022989"/>
    </source>
</evidence>
<keyword evidence="8" id="KW-0862">Zinc</keyword>
<dbReference type="Gene3D" id="2.70.150.10">
    <property type="entry name" value="Calcium-transporting ATPase, cytoplasmic transduction domain A"/>
    <property type="match status" value="1"/>
</dbReference>
<feature type="transmembrane region" description="Helical" evidence="16">
    <location>
        <begin position="353"/>
        <end position="372"/>
    </location>
</feature>
<dbReference type="PROSITE" id="PS01047">
    <property type="entry name" value="HMA_1"/>
    <property type="match status" value="1"/>
</dbReference>
<accession>A0A951UM84</accession>
<dbReference type="PRINTS" id="PR00119">
    <property type="entry name" value="CATATPASE"/>
</dbReference>
<feature type="region of interest" description="Disordered" evidence="17">
    <location>
        <begin position="82"/>
        <end position="114"/>
    </location>
</feature>
<dbReference type="PRINTS" id="PR00120">
    <property type="entry name" value="HATPASE"/>
</dbReference>
<evidence type="ECO:0000256" key="7">
    <source>
        <dbReference type="ARBA" id="ARBA00022741"/>
    </source>
</evidence>
<dbReference type="NCBIfam" id="TIGR01494">
    <property type="entry name" value="ATPase_P-type"/>
    <property type="match status" value="1"/>
</dbReference>
<gene>
    <name evidence="19" type="primary">cadA</name>
    <name evidence="19" type="ORF">KME15_12085</name>
</gene>
<dbReference type="SFLD" id="SFLDS00003">
    <property type="entry name" value="Haloacid_Dehalogenase"/>
    <property type="match status" value="1"/>
</dbReference>
<evidence type="ECO:0000256" key="11">
    <source>
        <dbReference type="ARBA" id="ARBA00022967"/>
    </source>
</evidence>
<organism evidence="19 20">
    <name type="scientific">Drouetiella hepatica Uher 2000/2452</name>
    <dbReference type="NCBI Taxonomy" id="904376"/>
    <lineage>
        <taxon>Bacteria</taxon>
        <taxon>Bacillati</taxon>
        <taxon>Cyanobacteriota</taxon>
        <taxon>Cyanophyceae</taxon>
        <taxon>Oculatellales</taxon>
        <taxon>Oculatellaceae</taxon>
        <taxon>Drouetiella</taxon>
    </lineage>
</organism>
<proteinExistence type="inferred from homology"/>
<evidence type="ECO:0000256" key="15">
    <source>
        <dbReference type="ARBA" id="ARBA00047308"/>
    </source>
</evidence>
<comment type="caution">
    <text evidence="19">The sequence shown here is derived from an EMBL/GenBank/DDBJ whole genome shotgun (WGS) entry which is preliminary data.</text>
</comment>
<dbReference type="FunFam" id="3.40.1110.10:FF:000066">
    <property type="entry name" value="Cadmium-translocating P-type ATPase"/>
    <property type="match status" value="1"/>
</dbReference>
<dbReference type="PROSITE" id="PS50846">
    <property type="entry name" value="HMA_2"/>
    <property type="match status" value="1"/>
</dbReference>
<keyword evidence="12 16" id="KW-1133">Transmembrane helix</keyword>
<dbReference type="InterPro" id="IPR006121">
    <property type="entry name" value="HMA_dom"/>
</dbReference>
<keyword evidence="7 16" id="KW-0547">Nucleotide-binding</keyword>
<dbReference type="SFLD" id="SFLDF00027">
    <property type="entry name" value="p-type_atpase"/>
    <property type="match status" value="1"/>
</dbReference>
<dbReference type="InterPro" id="IPR036163">
    <property type="entry name" value="HMA_dom_sf"/>
</dbReference>
<dbReference type="Proteomes" id="UP000757435">
    <property type="component" value="Unassembled WGS sequence"/>
</dbReference>
<keyword evidence="6 16" id="KW-0479">Metal-binding</keyword>
<dbReference type="SUPFAM" id="SSF81653">
    <property type="entry name" value="Calcium ATPase, transduction domain A"/>
    <property type="match status" value="1"/>
</dbReference>
<dbReference type="AlphaFoldDB" id="A0A951UM84"/>
<reference evidence="19" key="1">
    <citation type="submission" date="2021-05" db="EMBL/GenBank/DDBJ databases">
        <authorList>
            <person name="Pietrasiak N."/>
            <person name="Ward R."/>
            <person name="Stajich J.E."/>
            <person name="Kurbessoian T."/>
        </authorList>
    </citation>
    <scope>NUCLEOTIDE SEQUENCE</scope>
    <source>
        <strain evidence="19">UHER 2000/2452</strain>
    </source>
</reference>
<dbReference type="GO" id="GO:0046872">
    <property type="term" value="F:metal ion binding"/>
    <property type="evidence" value="ECO:0007669"/>
    <property type="project" value="UniProtKB-KW"/>
</dbReference>
<keyword evidence="3 16" id="KW-1003">Cell membrane</keyword>
<dbReference type="EC" id="7.2.2.12" evidence="14"/>
<evidence type="ECO:0000256" key="13">
    <source>
        <dbReference type="ARBA" id="ARBA00023136"/>
    </source>
</evidence>
<evidence type="ECO:0000256" key="3">
    <source>
        <dbReference type="ARBA" id="ARBA00022475"/>
    </source>
</evidence>
<dbReference type="Gene3D" id="3.40.1110.10">
    <property type="entry name" value="Calcium-transporting ATPase, cytoplasmic domain N"/>
    <property type="match status" value="1"/>
</dbReference>
<dbReference type="InterPro" id="IPR008250">
    <property type="entry name" value="ATPase_P-typ_transduc_dom_A_sf"/>
</dbReference>
<dbReference type="GO" id="GO:0005524">
    <property type="term" value="F:ATP binding"/>
    <property type="evidence" value="ECO:0007669"/>
    <property type="project" value="UniProtKB-UniRule"/>
</dbReference>
<dbReference type="CDD" id="cd07548">
    <property type="entry name" value="P-type_ATPase-Cd_Zn_Co_like"/>
    <property type="match status" value="1"/>
</dbReference>
<dbReference type="InterPro" id="IPR051014">
    <property type="entry name" value="Cation_Transport_ATPase_IB"/>
</dbReference>
<dbReference type="SUPFAM" id="SSF56784">
    <property type="entry name" value="HAD-like"/>
    <property type="match status" value="1"/>
</dbReference>
<dbReference type="GO" id="GO:0016463">
    <property type="term" value="F:P-type zinc transporter activity"/>
    <property type="evidence" value="ECO:0007669"/>
    <property type="project" value="UniProtKB-EC"/>
</dbReference>
<dbReference type="InterPro" id="IPR027256">
    <property type="entry name" value="P-typ_ATPase_IB"/>
</dbReference>
<dbReference type="GO" id="GO:0005886">
    <property type="term" value="C:plasma membrane"/>
    <property type="evidence" value="ECO:0007669"/>
    <property type="project" value="UniProtKB-SubCell"/>
</dbReference>
<sequence>MVNSPSFITRRMQVGGMDCPSCEMKIEAALQKLTGIAEAAADVATGHLTVSYDPQQIDEAAIDNCLIALGYTIVTPKLTLHTSEQPHSHAHPHDGCEGEHDHNHEEHGHSHGDGEFSLKREGLLIGVVATLFILGSFFEKSLHNTPFSIAEYAVFISAYLLSGWGVLTIAGRNILKGQVFDENFLMSIATLGAIAIHQLPEAVGVMLFFKVGETFQNAAVSNSRRSISALLEVRPDSANLKTADGIQVVSPEAVKIGDLILVKPGEKVPLDGEILEGNSQVDTSALTGESVPRTVRVGETVLAGMINQSGVLTLRVTKLFGESSIARILDLVQNASSKKAETQKFITRFAQRYTPIVVILSLAVALLPPIFIPGASPADWVYRALVLLVISCPCGLVISIPLGYFGGIGGAAKRGILVKGSTFLDSLAAVKAIAFDKTGTLTQGIFKVCEIVPHNGFTPDELLRWAAIAEANSNHPIAQSIRAAYGKPMDESRVTDYAEITAHGIQAKVENREVLAGNDRLMHREKIDHNTCDVEGTVVHLAIDRRYGGYILIADEPKPGAMEAIRSLKALGVEKVVMLTGDSQAVAQRVAHRLEVDAFEAELLPEDKVAAVEKLLQTVGKKGKVAFVGDGINDAPVIARADVGIAMGGLGSDAAIETADVVLMTDDPSKVAEAIQIARRTHAIVWQNITLALVVKAAFIILGILGVATLWEAVFADVGVALLAILNATRVMKYGNRRGG</sequence>
<keyword evidence="5 16" id="KW-0812">Transmembrane</keyword>
<feature type="compositionally biased region" description="Basic and acidic residues" evidence="17">
    <location>
        <begin position="84"/>
        <end position="114"/>
    </location>
</feature>
<feature type="transmembrane region" description="Helical" evidence="16">
    <location>
        <begin position="714"/>
        <end position="732"/>
    </location>
</feature>
<dbReference type="SUPFAM" id="SSF55008">
    <property type="entry name" value="HMA, heavy metal-associated domain"/>
    <property type="match status" value="1"/>
</dbReference>
<evidence type="ECO:0000256" key="16">
    <source>
        <dbReference type="RuleBase" id="RU362081"/>
    </source>
</evidence>
<dbReference type="PANTHER" id="PTHR48085:SF5">
    <property type="entry name" value="CADMIUM_ZINC-TRANSPORTING ATPASE HMA4-RELATED"/>
    <property type="match status" value="1"/>
</dbReference>
<evidence type="ECO:0000256" key="10">
    <source>
        <dbReference type="ARBA" id="ARBA00022842"/>
    </source>
</evidence>
<dbReference type="InterPro" id="IPR017969">
    <property type="entry name" value="Heavy-metal-associated_CS"/>
</dbReference>
<dbReference type="InterPro" id="IPR059000">
    <property type="entry name" value="ATPase_P-type_domA"/>
</dbReference>
<dbReference type="FunFam" id="2.70.150.10:FF:000002">
    <property type="entry name" value="Copper-transporting ATPase 1, putative"/>
    <property type="match status" value="1"/>
</dbReference>
<dbReference type="PROSITE" id="PS00154">
    <property type="entry name" value="ATPASE_E1_E2"/>
    <property type="match status" value="1"/>
</dbReference>
<dbReference type="EMBL" id="JAHHHD010000011">
    <property type="protein sequence ID" value="MBW4659406.1"/>
    <property type="molecule type" value="Genomic_DNA"/>
</dbReference>
<dbReference type="PANTHER" id="PTHR48085">
    <property type="entry name" value="CADMIUM/ZINC-TRANSPORTING ATPASE HMA2-RELATED"/>
    <property type="match status" value="1"/>
</dbReference>
<feature type="transmembrane region" description="Helical" evidence="16">
    <location>
        <begin position="689"/>
        <end position="708"/>
    </location>
</feature>